<comment type="similarity">
    <text evidence="1 8">Belongs to the inositol phosphokinase (IPK) family.</text>
</comment>
<feature type="compositionally biased region" description="Basic and acidic residues" evidence="9">
    <location>
        <begin position="1"/>
        <end position="10"/>
    </location>
</feature>
<keyword evidence="3" id="KW-0547">Nucleotide-binding</keyword>
<protein>
    <recommendedName>
        <fullName evidence="8">Kinase</fullName>
        <ecNumber evidence="8">2.7.-.-</ecNumber>
    </recommendedName>
</protein>
<dbReference type="PANTHER" id="PTHR12400:SF51">
    <property type="entry name" value="INOSITOL POLYPHOSPHATE MULTIKINASE"/>
    <property type="match status" value="1"/>
</dbReference>
<evidence type="ECO:0000313" key="10">
    <source>
        <dbReference type="EMBL" id="CAD7230963.1"/>
    </source>
</evidence>
<dbReference type="EMBL" id="OB663094">
    <property type="protein sequence ID" value="CAD7230963.1"/>
    <property type="molecule type" value="Genomic_DNA"/>
</dbReference>
<dbReference type="SUPFAM" id="SSF56104">
    <property type="entry name" value="SAICAR synthase-like"/>
    <property type="match status" value="1"/>
</dbReference>
<keyword evidence="5" id="KW-0067">ATP-binding</keyword>
<name>A0A7R8ZN99_9CRUS</name>
<dbReference type="AlphaFoldDB" id="A0A7R8ZN99"/>
<comment type="catalytic activity">
    <reaction evidence="6">
        <text>1D-myo-inositol 1,4,5-trisphosphate + 2 ATP = 1D-myo-inositol 1,3,4,5,6-pentakisphosphate + 2 ADP + 2 H(+)</text>
        <dbReference type="Rhea" id="RHEA:32359"/>
        <dbReference type="ChEBI" id="CHEBI:15378"/>
        <dbReference type="ChEBI" id="CHEBI:30616"/>
        <dbReference type="ChEBI" id="CHEBI:57733"/>
        <dbReference type="ChEBI" id="CHEBI:203600"/>
        <dbReference type="ChEBI" id="CHEBI:456216"/>
        <dbReference type="EC" id="2.7.1.151"/>
    </reaction>
</comment>
<dbReference type="Pfam" id="PF03770">
    <property type="entry name" value="IPK"/>
    <property type="match status" value="1"/>
</dbReference>
<dbReference type="OrthoDB" id="5958943at2759"/>
<dbReference type="GO" id="GO:0005524">
    <property type="term" value="F:ATP binding"/>
    <property type="evidence" value="ECO:0007669"/>
    <property type="project" value="UniProtKB-KW"/>
</dbReference>
<evidence type="ECO:0000256" key="7">
    <source>
        <dbReference type="ARBA" id="ARBA00036525"/>
    </source>
</evidence>
<evidence type="ECO:0000256" key="5">
    <source>
        <dbReference type="ARBA" id="ARBA00022840"/>
    </source>
</evidence>
<dbReference type="EC" id="2.7.-.-" evidence="8"/>
<dbReference type="GO" id="GO:0005634">
    <property type="term" value="C:nucleus"/>
    <property type="evidence" value="ECO:0007669"/>
    <property type="project" value="TreeGrafter"/>
</dbReference>
<evidence type="ECO:0000256" key="6">
    <source>
        <dbReference type="ARBA" id="ARBA00036164"/>
    </source>
</evidence>
<evidence type="ECO:0000256" key="3">
    <source>
        <dbReference type="ARBA" id="ARBA00022741"/>
    </source>
</evidence>
<proteinExistence type="inferred from homology"/>
<organism evidence="10">
    <name type="scientific">Cyprideis torosa</name>
    <dbReference type="NCBI Taxonomy" id="163714"/>
    <lineage>
        <taxon>Eukaryota</taxon>
        <taxon>Metazoa</taxon>
        <taxon>Ecdysozoa</taxon>
        <taxon>Arthropoda</taxon>
        <taxon>Crustacea</taxon>
        <taxon>Oligostraca</taxon>
        <taxon>Ostracoda</taxon>
        <taxon>Podocopa</taxon>
        <taxon>Podocopida</taxon>
        <taxon>Cytherocopina</taxon>
        <taxon>Cytheroidea</taxon>
        <taxon>Cytherideidae</taxon>
        <taxon>Cyprideis</taxon>
    </lineage>
</organism>
<dbReference type="GO" id="GO:0032958">
    <property type="term" value="P:inositol phosphate biosynthetic process"/>
    <property type="evidence" value="ECO:0007669"/>
    <property type="project" value="InterPro"/>
</dbReference>
<evidence type="ECO:0000256" key="9">
    <source>
        <dbReference type="SAM" id="MobiDB-lite"/>
    </source>
</evidence>
<sequence length="324" mass="36097">MMTDIPREPETNGTLVDNGDSKKIDPPQHSPAFLPSGVDRFENQVSGHIEDSQGNFAGVLKCQNLPRIWKPFGKSPGCLKELYFYTTLNAVDASEDLRNLRRFVPAFHGIAETGKTEAERFFVLEDLTRDLKMACVADIKIGKKTHEPSATQDKIDFENSRYVGTKLVVGFCLPGAKFFSVAEKKWVKWDKKFGYKLEAKDAGNAIFTFLNRSLPLTKEVLRQLRRILSWFETENASFAFFASSVLVTYDAAALLEGEGPRSVRVKMIDFAHTIPLAEAQESMSSEGAKDDNYIHGLKNVIQCLEEAASVSGMGDEVSLDSVPR</sequence>
<dbReference type="PANTHER" id="PTHR12400">
    <property type="entry name" value="INOSITOL POLYPHOSPHATE KINASE"/>
    <property type="match status" value="1"/>
</dbReference>
<comment type="catalytic activity">
    <reaction evidence="7">
        <text>1D-myo-inositol 1,3,4,6-tetrakisphosphate + ATP = 1D-myo-inositol 1,3,4,5,6-pentakisphosphate + ADP + H(+)</text>
        <dbReference type="Rhea" id="RHEA:12717"/>
        <dbReference type="ChEBI" id="CHEBI:15378"/>
        <dbReference type="ChEBI" id="CHEBI:30616"/>
        <dbReference type="ChEBI" id="CHEBI:57660"/>
        <dbReference type="ChEBI" id="CHEBI:57733"/>
        <dbReference type="ChEBI" id="CHEBI:456216"/>
        <dbReference type="EC" id="2.7.1.140"/>
    </reaction>
</comment>
<accession>A0A7R8ZN99</accession>
<gene>
    <name evidence="10" type="ORF">CTOB1V02_LOCUS8818</name>
</gene>
<keyword evidence="4 8" id="KW-0418">Kinase</keyword>
<evidence type="ECO:0000256" key="4">
    <source>
        <dbReference type="ARBA" id="ARBA00022777"/>
    </source>
</evidence>
<dbReference type="InterPro" id="IPR038286">
    <property type="entry name" value="IPK_sf"/>
</dbReference>
<evidence type="ECO:0000256" key="8">
    <source>
        <dbReference type="RuleBase" id="RU363090"/>
    </source>
</evidence>
<evidence type="ECO:0000256" key="1">
    <source>
        <dbReference type="ARBA" id="ARBA00007374"/>
    </source>
</evidence>
<evidence type="ECO:0000256" key="2">
    <source>
        <dbReference type="ARBA" id="ARBA00022679"/>
    </source>
</evidence>
<dbReference type="GO" id="GO:0008440">
    <property type="term" value="F:inositol-1,4,5-trisphosphate 3-kinase activity"/>
    <property type="evidence" value="ECO:0007669"/>
    <property type="project" value="TreeGrafter"/>
</dbReference>
<dbReference type="InterPro" id="IPR005522">
    <property type="entry name" value="IPK"/>
</dbReference>
<feature type="region of interest" description="Disordered" evidence="9">
    <location>
        <begin position="1"/>
        <end position="31"/>
    </location>
</feature>
<keyword evidence="2 8" id="KW-0808">Transferase</keyword>
<dbReference type="GO" id="GO:0005737">
    <property type="term" value="C:cytoplasm"/>
    <property type="evidence" value="ECO:0007669"/>
    <property type="project" value="TreeGrafter"/>
</dbReference>
<dbReference type="GO" id="GO:0051765">
    <property type="term" value="F:inositol tetrakisphosphate kinase activity"/>
    <property type="evidence" value="ECO:0007669"/>
    <property type="project" value="TreeGrafter"/>
</dbReference>
<dbReference type="Gene3D" id="3.30.470.160">
    <property type="entry name" value="Inositol polyphosphate kinase"/>
    <property type="match status" value="1"/>
</dbReference>
<reference evidence="10" key="1">
    <citation type="submission" date="2020-11" db="EMBL/GenBank/DDBJ databases">
        <authorList>
            <person name="Tran Van P."/>
        </authorList>
    </citation>
    <scope>NUCLEOTIDE SEQUENCE</scope>
</reference>